<evidence type="ECO:0000256" key="1">
    <source>
        <dbReference type="ARBA" id="ARBA00023015"/>
    </source>
</evidence>
<protein>
    <recommendedName>
        <fullName evidence="4">HTH marR-type domain-containing protein</fullName>
    </recommendedName>
</protein>
<dbReference type="PANTHER" id="PTHR38465:SF1">
    <property type="entry name" value="HTH-TYPE TRANSCRIPTIONAL REGULATOR MJ1563-RELATED"/>
    <property type="match status" value="1"/>
</dbReference>
<dbReference type="InterPro" id="IPR036390">
    <property type="entry name" value="WH_DNA-bd_sf"/>
</dbReference>
<evidence type="ECO:0000256" key="3">
    <source>
        <dbReference type="ARBA" id="ARBA00023163"/>
    </source>
</evidence>
<dbReference type="Proteomes" id="UP000033411">
    <property type="component" value="Unassembled WGS sequence"/>
</dbReference>
<keyword evidence="1" id="KW-0805">Transcription regulation</keyword>
<sequence length="155" mass="17545">MTAIERFIEQMGLLSQEGGGARIAGRIFGLLLVEGREMSLHEISERLQVSRASVSTNARELAKRSILRLTSHAGDRQDYYELSESPYFTMLEQMAEQFHRHARVIAECIVPMEGVAPEALQRIGDLSNFYEKSAEILQNWAVALREDKAPHKDVE</sequence>
<accession>A0A0F5QKG9</accession>
<dbReference type="EMBL" id="LANJ01000001">
    <property type="protein sequence ID" value="KKC41460.1"/>
    <property type="molecule type" value="Genomic_DNA"/>
</dbReference>
<dbReference type="GO" id="GO:0003700">
    <property type="term" value="F:DNA-binding transcription factor activity"/>
    <property type="evidence" value="ECO:0007669"/>
    <property type="project" value="InterPro"/>
</dbReference>
<reference evidence="5 6" key="1">
    <citation type="submission" date="2015-03" db="EMBL/GenBank/DDBJ databases">
        <authorList>
            <person name="Lepp D."/>
            <person name="Hassan Y.I."/>
            <person name="Li X.-Z."/>
            <person name="Zhou T."/>
        </authorList>
    </citation>
    <scope>NUCLEOTIDE SEQUENCE [LARGE SCALE GENOMIC DNA]</scope>
    <source>
        <strain evidence="5 6">E84</strain>
    </source>
</reference>
<organism evidence="5 6">
    <name type="scientific">Devosia epidermidihirudinis</name>
    <dbReference type="NCBI Taxonomy" id="1293439"/>
    <lineage>
        <taxon>Bacteria</taxon>
        <taxon>Pseudomonadati</taxon>
        <taxon>Pseudomonadota</taxon>
        <taxon>Alphaproteobacteria</taxon>
        <taxon>Hyphomicrobiales</taxon>
        <taxon>Devosiaceae</taxon>
        <taxon>Devosia</taxon>
    </lineage>
</organism>
<dbReference type="Gene3D" id="1.10.10.10">
    <property type="entry name" value="Winged helix-like DNA-binding domain superfamily/Winged helix DNA-binding domain"/>
    <property type="match status" value="1"/>
</dbReference>
<dbReference type="OrthoDB" id="2733322at2"/>
<comment type="caution">
    <text evidence="5">The sequence shown here is derived from an EMBL/GenBank/DDBJ whole genome shotgun (WGS) entry which is preliminary data.</text>
</comment>
<name>A0A0F5QKG9_9HYPH</name>
<evidence type="ECO:0000259" key="4">
    <source>
        <dbReference type="Pfam" id="PF12802"/>
    </source>
</evidence>
<dbReference type="PATRIC" id="fig|1293439.3.peg.99"/>
<dbReference type="Pfam" id="PF12802">
    <property type="entry name" value="MarR_2"/>
    <property type="match status" value="1"/>
</dbReference>
<dbReference type="RefSeq" id="WP_046137773.1">
    <property type="nucleotide sequence ID" value="NZ_LANJ01000001.1"/>
</dbReference>
<dbReference type="InterPro" id="IPR000835">
    <property type="entry name" value="HTH_MarR-typ"/>
</dbReference>
<evidence type="ECO:0000256" key="2">
    <source>
        <dbReference type="ARBA" id="ARBA00023125"/>
    </source>
</evidence>
<keyword evidence="3" id="KW-0804">Transcription</keyword>
<evidence type="ECO:0000313" key="5">
    <source>
        <dbReference type="EMBL" id="KKC41460.1"/>
    </source>
</evidence>
<evidence type="ECO:0000313" key="6">
    <source>
        <dbReference type="Proteomes" id="UP000033411"/>
    </source>
</evidence>
<dbReference type="AlphaFoldDB" id="A0A0F5QKG9"/>
<gene>
    <name evidence="5" type="ORF">WH87_00460</name>
</gene>
<dbReference type="SUPFAM" id="SSF46785">
    <property type="entry name" value="Winged helix' DNA-binding domain"/>
    <property type="match status" value="1"/>
</dbReference>
<dbReference type="PANTHER" id="PTHR38465">
    <property type="entry name" value="HTH-TYPE TRANSCRIPTIONAL REGULATOR MJ1563-RELATED"/>
    <property type="match status" value="1"/>
</dbReference>
<dbReference type="InterPro" id="IPR052362">
    <property type="entry name" value="HTH-GbsR_regulator"/>
</dbReference>
<proteinExistence type="predicted"/>
<dbReference type="STRING" id="1293439.WH87_00460"/>
<feature type="domain" description="HTH marR-type" evidence="4">
    <location>
        <begin position="26"/>
        <end position="76"/>
    </location>
</feature>
<dbReference type="GO" id="GO:0003677">
    <property type="term" value="F:DNA binding"/>
    <property type="evidence" value="ECO:0007669"/>
    <property type="project" value="UniProtKB-KW"/>
</dbReference>
<keyword evidence="6" id="KW-1185">Reference proteome</keyword>
<dbReference type="InterPro" id="IPR036388">
    <property type="entry name" value="WH-like_DNA-bd_sf"/>
</dbReference>
<keyword evidence="2" id="KW-0238">DNA-binding</keyword>